<feature type="region of interest" description="Disordered" evidence="6">
    <location>
        <begin position="261"/>
        <end position="292"/>
    </location>
</feature>
<evidence type="ECO:0000256" key="2">
    <source>
        <dbReference type="ARBA" id="ARBA00023015"/>
    </source>
</evidence>
<keyword evidence="5" id="KW-0539">Nucleus</keyword>
<reference evidence="8" key="1">
    <citation type="submission" date="2024-07" db="EMBL/GenBank/DDBJ databases">
        <title>Two chromosome-level genome assemblies of Korean endemic species Abeliophyllum distichum and Forsythia ovata (Oleaceae).</title>
        <authorList>
            <person name="Jang H."/>
        </authorList>
    </citation>
    <scope>NUCLEOTIDE SEQUENCE [LARGE SCALE GENOMIC DNA]</scope>
</reference>
<keyword evidence="4" id="KW-0804">Transcription</keyword>
<dbReference type="Gene3D" id="2.40.330.10">
    <property type="entry name" value="DNA-binding pseudobarrel domain"/>
    <property type="match status" value="1"/>
</dbReference>
<dbReference type="EMBL" id="JBFOLK010000001">
    <property type="protein sequence ID" value="KAL2540481.1"/>
    <property type="molecule type" value="Genomic_DNA"/>
</dbReference>
<evidence type="ECO:0000256" key="4">
    <source>
        <dbReference type="ARBA" id="ARBA00023163"/>
    </source>
</evidence>
<feature type="region of interest" description="Disordered" evidence="6">
    <location>
        <begin position="77"/>
        <end position="97"/>
    </location>
</feature>
<dbReference type="InterPro" id="IPR005508">
    <property type="entry name" value="At2g31720-like"/>
</dbReference>
<accession>A0ABD1VSW6</accession>
<keyword evidence="2" id="KW-0805">Transcription regulation</keyword>
<dbReference type="InterPro" id="IPR015300">
    <property type="entry name" value="DNA-bd_pseudobarrel_sf"/>
</dbReference>
<proteinExistence type="predicted"/>
<sequence length="308" mass="35287">MNSKKKVSLSLEFDYGDVNNDLPVNQVPTKKKKVVSLSLFEDLLQPPLPTPYTPPPPPQTHKKVWLFGVDISSDQNIHHNSLLPPQTHETPDHSHPNLKRPLQDIIFLPNKRLRIQESNHPTHPEMLLPRILQQIQWNGGTLPIFLFQKRLTNSDIKSNQNRLFLSRRDKPEKLMEFLTDVERNQVDSAIDGVEVLTIDPKGDYHTLHLKRWPSIPMVVLKSQWRKLVSNNHLERDDWIQLWGYRQDSRLRLAFNFKKAQKSRTQGDGASSSGGRSNLDGSNSSSKEGRRVLGFNRSGGGLALVEEIM</sequence>
<name>A0ABD1VSW6_9LAMI</name>
<dbReference type="SUPFAM" id="SSF101936">
    <property type="entry name" value="DNA-binding pseudobarrel domain"/>
    <property type="match status" value="1"/>
</dbReference>
<keyword evidence="8" id="KW-1185">Reference proteome</keyword>
<evidence type="ECO:0000256" key="6">
    <source>
        <dbReference type="SAM" id="MobiDB-lite"/>
    </source>
</evidence>
<evidence type="ECO:0000256" key="1">
    <source>
        <dbReference type="ARBA" id="ARBA00004123"/>
    </source>
</evidence>
<protein>
    <recommendedName>
        <fullName evidence="9">TF-B3 domain-containing protein</fullName>
    </recommendedName>
</protein>
<gene>
    <name evidence="7" type="ORF">Adt_01459</name>
</gene>
<dbReference type="GO" id="GO:0005634">
    <property type="term" value="C:nucleus"/>
    <property type="evidence" value="ECO:0007669"/>
    <property type="project" value="UniProtKB-SubCell"/>
</dbReference>
<evidence type="ECO:0000313" key="7">
    <source>
        <dbReference type="EMBL" id="KAL2540481.1"/>
    </source>
</evidence>
<dbReference type="PANTHER" id="PTHR31541:SF25">
    <property type="entry name" value="GAMMA-GLIADIN B"/>
    <property type="match status" value="1"/>
</dbReference>
<dbReference type="PANTHER" id="PTHR31541">
    <property type="entry name" value="B3 DOMAIN PLANT PROTEIN-RELATED"/>
    <property type="match status" value="1"/>
</dbReference>
<evidence type="ECO:0000256" key="3">
    <source>
        <dbReference type="ARBA" id="ARBA00023125"/>
    </source>
</evidence>
<dbReference type="Proteomes" id="UP001604336">
    <property type="component" value="Unassembled WGS sequence"/>
</dbReference>
<evidence type="ECO:0008006" key="9">
    <source>
        <dbReference type="Google" id="ProtNLM"/>
    </source>
</evidence>
<comment type="subcellular location">
    <subcellularLocation>
        <location evidence="1">Nucleus</location>
    </subcellularLocation>
</comment>
<evidence type="ECO:0000313" key="8">
    <source>
        <dbReference type="Proteomes" id="UP001604336"/>
    </source>
</evidence>
<feature type="compositionally biased region" description="Polar residues" evidence="6">
    <location>
        <begin position="262"/>
        <end position="285"/>
    </location>
</feature>
<organism evidence="7 8">
    <name type="scientific">Abeliophyllum distichum</name>
    <dbReference type="NCBI Taxonomy" id="126358"/>
    <lineage>
        <taxon>Eukaryota</taxon>
        <taxon>Viridiplantae</taxon>
        <taxon>Streptophyta</taxon>
        <taxon>Embryophyta</taxon>
        <taxon>Tracheophyta</taxon>
        <taxon>Spermatophyta</taxon>
        <taxon>Magnoliopsida</taxon>
        <taxon>eudicotyledons</taxon>
        <taxon>Gunneridae</taxon>
        <taxon>Pentapetalae</taxon>
        <taxon>asterids</taxon>
        <taxon>lamiids</taxon>
        <taxon>Lamiales</taxon>
        <taxon>Oleaceae</taxon>
        <taxon>Forsythieae</taxon>
        <taxon>Abeliophyllum</taxon>
    </lineage>
</organism>
<feature type="compositionally biased region" description="Polar residues" evidence="6">
    <location>
        <begin position="77"/>
        <end position="88"/>
    </location>
</feature>
<dbReference type="GO" id="GO:0003677">
    <property type="term" value="F:DNA binding"/>
    <property type="evidence" value="ECO:0007669"/>
    <property type="project" value="UniProtKB-KW"/>
</dbReference>
<dbReference type="CDD" id="cd10017">
    <property type="entry name" value="B3_DNA"/>
    <property type="match status" value="1"/>
</dbReference>
<keyword evidence="3" id="KW-0238">DNA-binding</keyword>
<dbReference type="AlphaFoldDB" id="A0ABD1VSW6"/>
<dbReference type="InterPro" id="IPR003340">
    <property type="entry name" value="B3_DNA-bd"/>
</dbReference>
<evidence type="ECO:0000256" key="5">
    <source>
        <dbReference type="ARBA" id="ARBA00023242"/>
    </source>
</evidence>
<dbReference type="Pfam" id="PF03754">
    <property type="entry name" value="At2g31720-like"/>
    <property type="match status" value="1"/>
</dbReference>
<comment type="caution">
    <text evidence="7">The sequence shown here is derived from an EMBL/GenBank/DDBJ whole genome shotgun (WGS) entry which is preliminary data.</text>
</comment>